<reference evidence="1" key="2">
    <citation type="submission" date="2025-09" db="UniProtKB">
        <authorList>
            <consortium name="Ensembl"/>
        </authorList>
    </citation>
    <scope>IDENTIFICATION</scope>
</reference>
<reference evidence="1" key="1">
    <citation type="submission" date="2025-08" db="UniProtKB">
        <authorList>
            <consortium name="Ensembl"/>
        </authorList>
    </citation>
    <scope>IDENTIFICATION</scope>
</reference>
<organism evidence="1 2">
    <name type="scientific">Periophthalmus magnuspinnatus</name>
    <dbReference type="NCBI Taxonomy" id="409849"/>
    <lineage>
        <taxon>Eukaryota</taxon>
        <taxon>Metazoa</taxon>
        <taxon>Chordata</taxon>
        <taxon>Craniata</taxon>
        <taxon>Vertebrata</taxon>
        <taxon>Euteleostomi</taxon>
        <taxon>Actinopterygii</taxon>
        <taxon>Neopterygii</taxon>
        <taxon>Teleostei</taxon>
        <taxon>Neoteleostei</taxon>
        <taxon>Acanthomorphata</taxon>
        <taxon>Gobiaria</taxon>
        <taxon>Gobiiformes</taxon>
        <taxon>Gobioidei</taxon>
        <taxon>Gobiidae</taxon>
        <taxon>Oxudercinae</taxon>
        <taxon>Periophthalmus</taxon>
    </lineage>
</organism>
<dbReference type="AlphaFoldDB" id="A0A3B3ZTU6"/>
<proteinExistence type="predicted"/>
<protein>
    <submittedName>
        <fullName evidence="1">Uncharacterized protein</fullName>
    </submittedName>
</protein>
<keyword evidence="2" id="KW-1185">Reference proteome</keyword>
<name>A0A3B3ZTU6_9GOBI</name>
<accession>A0A3B3ZTU6</accession>
<dbReference type="STRING" id="409849.ENSPMGP00000008122"/>
<dbReference type="Proteomes" id="UP000261520">
    <property type="component" value="Unplaced"/>
</dbReference>
<evidence type="ECO:0000313" key="1">
    <source>
        <dbReference type="Ensembl" id="ENSPMGP00000008122.1"/>
    </source>
</evidence>
<evidence type="ECO:0000313" key="2">
    <source>
        <dbReference type="Proteomes" id="UP000261520"/>
    </source>
</evidence>
<sequence>MLLHRWFRLHALCRSLRERGEGWRTICGHPTAVKHSRAGLNFPPGRRFCHGALGGLYGNVSVQRYIRQLMEEFRSLDERLQRASLSEADRRAIVQKHTELLPLATVWRSVEQAFIMALSYIRLYAHGPLWNLPE</sequence>
<dbReference type="Ensembl" id="ENSPMGT00000008642.1">
    <property type="protein sequence ID" value="ENSPMGP00000008122.1"/>
    <property type="gene ID" value="ENSPMGG00000006723.1"/>
</dbReference>